<evidence type="ECO:0000256" key="3">
    <source>
        <dbReference type="ARBA" id="ARBA00022679"/>
    </source>
</evidence>
<evidence type="ECO:0000256" key="5">
    <source>
        <dbReference type="ARBA" id="ARBA00022694"/>
    </source>
</evidence>
<dbReference type="Pfam" id="PF08704">
    <property type="entry name" value="GCD14"/>
    <property type="match status" value="1"/>
</dbReference>
<accession>A0A8C8YJK1</accession>
<evidence type="ECO:0000256" key="6">
    <source>
        <dbReference type="ARBA" id="ARBA00048481"/>
    </source>
</evidence>
<feature type="domain" description="tRNA (adenine(58)-N(1))-methyltransferase catalytic subunit TRM61 C-terminal" evidence="8">
    <location>
        <begin position="213"/>
        <end position="467"/>
    </location>
</feature>
<dbReference type="GeneTree" id="ENSGT00940000154239"/>
<keyword evidence="11" id="KW-1185">Reference proteome</keyword>
<dbReference type="PANTHER" id="PTHR12133">
    <property type="entry name" value="TRNA (ADENINE(58)-N(1))-METHYLTRANSFERASE"/>
    <property type="match status" value="1"/>
</dbReference>
<evidence type="ECO:0000256" key="1">
    <source>
        <dbReference type="ARBA" id="ARBA00012796"/>
    </source>
</evidence>
<dbReference type="Pfam" id="PF21985">
    <property type="entry name" value="TR61B_FKBP-like"/>
    <property type="match status" value="1"/>
</dbReference>
<feature type="compositionally biased region" description="Basic and acidic residues" evidence="7">
    <location>
        <begin position="43"/>
        <end position="58"/>
    </location>
</feature>
<gene>
    <name evidence="10" type="primary">TRMT61B</name>
</gene>
<evidence type="ECO:0000256" key="7">
    <source>
        <dbReference type="SAM" id="MobiDB-lite"/>
    </source>
</evidence>
<sequence length="477" mass="52555">MVAAGYSGPVLLGLLRGLGTSSFLRGLGQAHFEGAQSLCYESSPRDARKEDGEREAAQRKAAGAESSPSLPLHIPGCGTRCFSALESLRLPTPQEESPSQELEDSSGDQCQSGPAHLGSGGPSLPALAQSATDVDELHVSPCCSLSREGPFQPGELILAETEKRETQFKKLFRLSNSGYLNKNWGAVPFSKIVGKFPGQILMSSSGKHFMLRRPTLEDYVLLMKRGPAVTYPKDMNMMLLMMNISPGDTVLEAGSGSGGMSLFLSKAVGSQGRVISFEVRKDHHDLAKKNYKRWRDSWNLSHVEEWPDNVDFIHKDISEATEDIKSLTFDAVALDMLNPQVALPVLYPNLKQGGVCAVYLANITQVIQLLDGIRICELALSCEKISEVIIRDWLVCLAKQKNGILPQKVEPEINTDLQLRSQKKIGVEGEMFQEDDCEESHSDFPYGSFPYIARPKHYQTGHTAFLVKLRKVKLQFN</sequence>
<dbReference type="PROSITE" id="PS51620">
    <property type="entry name" value="SAM_TRM61"/>
    <property type="match status" value="1"/>
</dbReference>
<keyword evidence="5" id="KW-0819">tRNA processing</keyword>
<keyword evidence="2" id="KW-0489">Methyltransferase</keyword>
<keyword evidence="4" id="KW-0949">S-adenosyl-L-methionine</keyword>
<dbReference type="SUPFAM" id="SSF53335">
    <property type="entry name" value="S-adenosyl-L-methionine-dependent methyltransferases"/>
    <property type="match status" value="1"/>
</dbReference>
<dbReference type="GO" id="GO:0160107">
    <property type="term" value="F:tRNA (adenine(58)-N1)-methyltransferase activity"/>
    <property type="evidence" value="ECO:0007669"/>
    <property type="project" value="UniProtKB-EC"/>
</dbReference>
<dbReference type="InterPro" id="IPR029063">
    <property type="entry name" value="SAM-dependent_MTases_sf"/>
</dbReference>
<evidence type="ECO:0000313" key="10">
    <source>
        <dbReference type="Ensembl" id="ENSPSMP00000003130.1"/>
    </source>
</evidence>
<evidence type="ECO:0000256" key="4">
    <source>
        <dbReference type="ARBA" id="ARBA00022691"/>
    </source>
</evidence>
<dbReference type="FunFam" id="3.40.50.150:FF:000181">
    <property type="entry name" value="tRNA (Adenine(58)-N(1))-methyltransferase, mitochondrial isoform X4"/>
    <property type="match status" value="1"/>
</dbReference>
<dbReference type="EC" id="2.1.1.220" evidence="1"/>
<protein>
    <recommendedName>
        <fullName evidence="1">tRNA (adenine(58)-N(1))-methyltransferase</fullName>
        <ecNumber evidence="1">2.1.1.220</ecNumber>
    </recommendedName>
</protein>
<dbReference type="CDD" id="cd02440">
    <property type="entry name" value="AdoMet_MTases"/>
    <property type="match status" value="1"/>
</dbReference>
<feature type="region of interest" description="Disordered" evidence="7">
    <location>
        <begin position="42"/>
        <end position="71"/>
    </location>
</feature>
<dbReference type="PANTHER" id="PTHR12133:SF1">
    <property type="entry name" value="TRNA (ADENINE(58)-N(1))-METHYLTRANSFERASE, MITOCHONDRIAL"/>
    <property type="match status" value="1"/>
</dbReference>
<reference evidence="10" key="2">
    <citation type="submission" date="2025-09" db="UniProtKB">
        <authorList>
            <consortium name="Ensembl"/>
        </authorList>
    </citation>
    <scope>IDENTIFICATION</scope>
</reference>
<proteinExistence type="predicted"/>
<dbReference type="GO" id="GO:0006397">
    <property type="term" value="P:mRNA processing"/>
    <property type="evidence" value="ECO:0007669"/>
    <property type="project" value="Ensembl"/>
</dbReference>
<dbReference type="Gene3D" id="3.10.330.20">
    <property type="match status" value="1"/>
</dbReference>
<dbReference type="InterPro" id="IPR054151">
    <property type="entry name" value="TR61B_FKBP-like"/>
</dbReference>
<evidence type="ECO:0000313" key="11">
    <source>
        <dbReference type="Proteomes" id="UP000694414"/>
    </source>
</evidence>
<evidence type="ECO:0000259" key="8">
    <source>
        <dbReference type="Pfam" id="PF08704"/>
    </source>
</evidence>
<dbReference type="InterPro" id="IPR049470">
    <property type="entry name" value="TRM61_C"/>
</dbReference>
<dbReference type="GO" id="GO:0090646">
    <property type="term" value="P:mitochondrial tRNA processing"/>
    <property type="evidence" value="ECO:0007669"/>
    <property type="project" value="Ensembl"/>
</dbReference>
<dbReference type="AlphaFoldDB" id="A0A8C8YJK1"/>
<evidence type="ECO:0000256" key="2">
    <source>
        <dbReference type="ARBA" id="ARBA00022603"/>
    </source>
</evidence>
<name>A0A8C8YJK1_PROSS</name>
<dbReference type="Gene3D" id="3.40.50.150">
    <property type="entry name" value="Vaccinia Virus protein VP39"/>
    <property type="match status" value="1"/>
</dbReference>
<feature type="region of interest" description="Disordered" evidence="7">
    <location>
        <begin position="92"/>
        <end position="130"/>
    </location>
</feature>
<reference evidence="10" key="1">
    <citation type="submission" date="2025-08" db="UniProtKB">
        <authorList>
            <consortium name="Ensembl"/>
        </authorList>
    </citation>
    <scope>IDENTIFICATION</scope>
</reference>
<dbReference type="GO" id="GO:0030488">
    <property type="term" value="P:tRNA methylation"/>
    <property type="evidence" value="ECO:0007669"/>
    <property type="project" value="InterPro"/>
</dbReference>
<dbReference type="SMR" id="A0A8C8YJK1"/>
<dbReference type="GO" id="GO:0016433">
    <property type="term" value="F:rRNA (adenine) methyltransferase activity"/>
    <property type="evidence" value="ECO:0007669"/>
    <property type="project" value="Ensembl"/>
</dbReference>
<dbReference type="FunFam" id="3.10.330.20:FF:000003">
    <property type="entry name" value="tRNA (Adenine(58)-N(1))-methyltransferase, mitochondrial isoform X1"/>
    <property type="match status" value="1"/>
</dbReference>
<dbReference type="Ensembl" id="ENSPSMT00000003806.1">
    <property type="protein sequence ID" value="ENSPSMP00000003130.1"/>
    <property type="gene ID" value="ENSPSMG00000002568.1"/>
</dbReference>
<dbReference type="GO" id="GO:0061953">
    <property type="term" value="F:mRNA (adenine-N1-)-methyltransferase activity"/>
    <property type="evidence" value="ECO:0007669"/>
    <property type="project" value="Ensembl"/>
</dbReference>
<feature type="domain" description="TR61B FKBP-like" evidence="9">
    <location>
        <begin position="154"/>
        <end position="206"/>
    </location>
</feature>
<organism evidence="10 11">
    <name type="scientific">Prolemur simus</name>
    <name type="common">Greater bamboo lemur</name>
    <name type="synonym">Hapalemur simus</name>
    <dbReference type="NCBI Taxonomy" id="1328070"/>
    <lineage>
        <taxon>Eukaryota</taxon>
        <taxon>Metazoa</taxon>
        <taxon>Chordata</taxon>
        <taxon>Craniata</taxon>
        <taxon>Vertebrata</taxon>
        <taxon>Euteleostomi</taxon>
        <taxon>Mammalia</taxon>
        <taxon>Eutheria</taxon>
        <taxon>Euarchontoglires</taxon>
        <taxon>Primates</taxon>
        <taxon>Strepsirrhini</taxon>
        <taxon>Lemuriformes</taxon>
        <taxon>Lemuridae</taxon>
        <taxon>Prolemur</taxon>
    </lineage>
</organism>
<comment type="catalytic activity">
    <reaction evidence="6">
        <text>an adenosine in mRNA + S-adenosyl-L-methionine = an N(1)-methyladenosine in mRNA + S-adenosyl-L-homocysteine + H(+)</text>
        <dbReference type="Rhea" id="RHEA:55392"/>
        <dbReference type="Rhea" id="RHEA-COMP:12414"/>
        <dbReference type="Rhea" id="RHEA-COMP:12415"/>
        <dbReference type="ChEBI" id="CHEBI:15378"/>
        <dbReference type="ChEBI" id="CHEBI:57856"/>
        <dbReference type="ChEBI" id="CHEBI:59789"/>
        <dbReference type="ChEBI" id="CHEBI:74411"/>
        <dbReference type="ChEBI" id="CHEBI:74491"/>
    </reaction>
</comment>
<dbReference type="GO" id="GO:0005759">
    <property type="term" value="C:mitochondrial matrix"/>
    <property type="evidence" value="ECO:0007669"/>
    <property type="project" value="Ensembl"/>
</dbReference>
<evidence type="ECO:0000259" key="9">
    <source>
        <dbReference type="Pfam" id="PF21985"/>
    </source>
</evidence>
<keyword evidence="3" id="KW-0808">Transferase</keyword>
<dbReference type="InterPro" id="IPR014816">
    <property type="entry name" value="tRNA_MeTrfase_Gcd14"/>
</dbReference>
<dbReference type="GO" id="GO:0031515">
    <property type="term" value="C:tRNA (m1A) methyltransferase complex"/>
    <property type="evidence" value="ECO:0007669"/>
    <property type="project" value="InterPro"/>
</dbReference>
<dbReference type="Proteomes" id="UP000694414">
    <property type="component" value="Unplaced"/>
</dbReference>